<keyword evidence="1" id="KW-0732">Signal</keyword>
<evidence type="ECO:0008006" key="4">
    <source>
        <dbReference type="Google" id="ProtNLM"/>
    </source>
</evidence>
<organism evidence="2 3">
    <name type="scientific">Aedes albopictus</name>
    <name type="common">Asian tiger mosquito</name>
    <name type="synonym">Stegomyia albopicta</name>
    <dbReference type="NCBI Taxonomy" id="7160"/>
    <lineage>
        <taxon>Eukaryota</taxon>
        <taxon>Metazoa</taxon>
        <taxon>Ecdysozoa</taxon>
        <taxon>Arthropoda</taxon>
        <taxon>Hexapoda</taxon>
        <taxon>Insecta</taxon>
        <taxon>Pterygota</taxon>
        <taxon>Neoptera</taxon>
        <taxon>Endopterygota</taxon>
        <taxon>Diptera</taxon>
        <taxon>Nematocera</taxon>
        <taxon>Culicoidea</taxon>
        <taxon>Culicidae</taxon>
        <taxon>Culicinae</taxon>
        <taxon>Aedini</taxon>
        <taxon>Aedes</taxon>
        <taxon>Stegomyia</taxon>
    </lineage>
</organism>
<dbReference type="Proteomes" id="UP000069940">
    <property type="component" value="Unassembled WGS sequence"/>
</dbReference>
<evidence type="ECO:0000313" key="2">
    <source>
        <dbReference type="EnsemblMetazoa" id="AALFPA23_003110.P3299"/>
    </source>
</evidence>
<evidence type="ECO:0000256" key="1">
    <source>
        <dbReference type="SAM" id="SignalP"/>
    </source>
</evidence>
<reference evidence="3" key="1">
    <citation type="journal article" date="2015" name="Proc. Natl. Acad. Sci. U.S.A.">
        <title>Genome sequence of the Asian Tiger mosquito, Aedes albopictus, reveals insights into its biology, genetics, and evolution.</title>
        <authorList>
            <person name="Chen X.G."/>
            <person name="Jiang X."/>
            <person name="Gu J."/>
            <person name="Xu M."/>
            <person name="Wu Y."/>
            <person name="Deng Y."/>
            <person name="Zhang C."/>
            <person name="Bonizzoni M."/>
            <person name="Dermauw W."/>
            <person name="Vontas J."/>
            <person name="Armbruster P."/>
            <person name="Huang X."/>
            <person name="Yang Y."/>
            <person name="Zhang H."/>
            <person name="He W."/>
            <person name="Peng H."/>
            <person name="Liu Y."/>
            <person name="Wu K."/>
            <person name="Chen J."/>
            <person name="Lirakis M."/>
            <person name="Topalis P."/>
            <person name="Van Leeuwen T."/>
            <person name="Hall A.B."/>
            <person name="Jiang X."/>
            <person name="Thorpe C."/>
            <person name="Mueller R.L."/>
            <person name="Sun C."/>
            <person name="Waterhouse R.M."/>
            <person name="Yan G."/>
            <person name="Tu Z.J."/>
            <person name="Fang X."/>
            <person name="James A.A."/>
        </authorList>
    </citation>
    <scope>NUCLEOTIDE SEQUENCE [LARGE SCALE GENOMIC DNA]</scope>
    <source>
        <strain evidence="3">Foshan</strain>
    </source>
</reference>
<dbReference type="RefSeq" id="XP_019559366.3">
    <property type="nucleotide sequence ID" value="XM_019703821.3"/>
</dbReference>
<reference evidence="2" key="2">
    <citation type="submission" date="2025-05" db="UniProtKB">
        <authorList>
            <consortium name="EnsemblMetazoa"/>
        </authorList>
    </citation>
    <scope>IDENTIFICATION</scope>
    <source>
        <strain evidence="2">Foshan</strain>
    </source>
</reference>
<evidence type="ECO:0000313" key="3">
    <source>
        <dbReference type="Proteomes" id="UP000069940"/>
    </source>
</evidence>
<dbReference type="GeneID" id="109428134"/>
<keyword evidence="3" id="KW-1185">Reference proteome</keyword>
<name>A0ABM1XUY6_AEDAL</name>
<sequence length="176" mass="20257">MLFGSTVLSLTLLVGYVAAQYDYAEETTAAPNYPDYGDYQTAAPAPDYGAYPDYGSTTTPTVGGIDPGLYPNYDNYDVITQPPVIRNPTTTGPCNRFPNTIVNWYLIRRPSSVITARRITPMRRHQMYNAYRYPWNRVYGAAQYHVRAHVAPRRQRITNYRTYRRGAVAKVMRYYW</sequence>
<accession>A0ABM1XUY6</accession>
<proteinExistence type="predicted"/>
<dbReference type="EnsemblMetazoa" id="AALFPA23_003110.R3299">
    <property type="protein sequence ID" value="AALFPA23_003110.P3299"/>
    <property type="gene ID" value="AALFPA23_003110"/>
</dbReference>
<protein>
    <recommendedName>
        <fullName evidence="4">Secreted protein</fullName>
    </recommendedName>
</protein>
<feature type="chain" id="PRO_5046294848" description="Secreted protein" evidence="1">
    <location>
        <begin position="20"/>
        <end position="176"/>
    </location>
</feature>
<feature type="signal peptide" evidence="1">
    <location>
        <begin position="1"/>
        <end position="19"/>
    </location>
</feature>